<reference evidence="1" key="1">
    <citation type="journal article" date="2021" name="Proc. Natl. Acad. Sci. U.S.A.">
        <title>A Catalog of Tens of Thousands of Viruses from Human Metagenomes Reveals Hidden Associations with Chronic Diseases.</title>
        <authorList>
            <person name="Tisza M.J."/>
            <person name="Buck C.B."/>
        </authorList>
    </citation>
    <scope>NUCLEOTIDE SEQUENCE</scope>
    <source>
        <strain evidence="1">Ct6HQ3</strain>
    </source>
</reference>
<name>A0A8S5VAD8_9CAUD</name>
<keyword evidence="1" id="KW-0687">Ribonucleoprotein</keyword>
<evidence type="ECO:0000313" key="1">
    <source>
        <dbReference type="EMBL" id="DAG03662.1"/>
    </source>
</evidence>
<dbReference type="EMBL" id="BK016233">
    <property type="protein sequence ID" value="DAG03662.1"/>
    <property type="molecule type" value="Genomic_DNA"/>
</dbReference>
<organism evidence="1">
    <name type="scientific">Siphoviridae sp. ct6HQ3</name>
    <dbReference type="NCBI Taxonomy" id="2825341"/>
    <lineage>
        <taxon>Viruses</taxon>
        <taxon>Duplodnaviria</taxon>
        <taxon>Heunggongvirae</taxon>
        <taxon>Uroviricota</taxon>
        <taxon>Caudoviricetes</taxon>
    </lineage>
</organism>
<accession>A0A8S5VAD8</accession>
<proteinExistence type="predicted"/>
<keyword evidence="1" id="KW-0689">Ribosomal protein</keyword>
<protein>
    <submittedName>
        <fullName evidence="1">60S ribosomal protein L8</fullName>
    </submittedName>
</protein>
<sequence>MQLRLAAVYLSASQDKKPSERQISGGFLIYTLHIMETSNKKAVLAYIRNNPGCTATAVANEVFGKWRWSGWIFARNDISALCDEGLVNERSYRGISVFYPADVEKAA</sequence>